<evidence type="ECO:0000256" key="1">
    <source>
        <dbReference type="SAM" id="Phobius"/>
    </source>
</evidence>
<protein>
    <submittedName>
        <fullName evidence="2">DUF1449 family protein</fullName>
    </submittedName>
</protein>
<evidence type="ECO:0000313" key="3">
    <source>
        <dbReference type="Proteomes" id="UP000282674"/>
    </source>
</evidence>
<evidence type="ECO:0000313" key="2">
    <source>
        <dbReference type="EMBL" id="RMI42412.1"/>
    </source>
</evidence>
<sequence>MSAFLDAALGFPAVLFSFALIVVAGYWVLVLIGALGLHVLDLDADTGAGAGHGHGHGGHGEGAGGMLSATGLAGPPVTVTLSLLIALAWFISLAGRVLLDGPGHAWAHALVLVAAVVGAWAVTWLLVRPLRRAFPDVPPPSRADFVGRTCVIRTGRVTGDFGQAEVTAEDGSTALVQVRAPETGPRPGSGTASAPEAGIASASGVGTGGLGRGATALIFDYDAAAEVFLVMPFDETLGAGR</sequence>
<proteinExistence type="predicted"/>
<dbReference type="Proteomes" id="UP000282674">
    <property type="component" value="Unassembled WGS sequence"/>
</dbReference>
<gene>
    <name evidence="2" type="ORF">EBO15_19415</name>
</gene>
<organism evidence="2 3">
    <name type="scientific">Actinomadura harenae</name>
    <dbReference type="NCBI Taxonomy" id="2483351"/>
    <lineage>
        <taxon>Bacteria</taxon>
        <taxon>Bacillati</taxon>
        <taxon>Actinomycetota</taxon>
        <taxon>Actinomycetes</taxon>
        <taxon>Streptosporangiales</taxon>
        <taxon>Thermomonosporaceae</taxon>
        <taxon>Actinomadura</taxon>
    </lineage>
</organism>
<feature type="transmembrane region" description="Helical" evidence="1">
    <location>
        <begin position="77"/>
        <end position="99"/>
    </location>
</feature>
<comment type="caution">
    <text evidence="2">The sequence shown here is derived from an EMBL/GenBank/DDBJ whole genome shotgun (WGS) entry which is preliminary data.</text>
</comment>
<keyword evidence="1" id="KW-0472">Membrane</keyword>
<reference evidence="2 3" key="1">
    <citation type="submission" date="2018-10" db="EMBL/GenBank/DDBJ databases">
        <title>Isolation from soil.</title>
        <authorList>
            <person name="Hu J."/>
        </authorList>
    </citation>
    <scope>NUCLEOTIDE SEQUENCE [LARGE SCALE GENOMIC DNA]</scope>
    <source>
        <strain evidence="2 3">NEAU-Ht49</strain>
    </source>
</reference>
<dbReference type="EMBL" id="RFFG01000033">
    <property type="protein sequence ID" value="RMI42412.1"/>
    <property type="molecule type" value="Genomic_DNA"/>
</dbReference>
<keyword evidence="3" id="KW-1185">Reference proteome</keyword>
<keyword evidence="1" id="KW-0812">Transmembrane</keyword>
<dbReference type="OrthoDB" id="3388214at2"/>
<accession>A0A3M2LZ35</accession>
<dbReference type="RefSeq" id="WP_122195834.1">
    <property type="nucleotide sequence ID" value="NZ_JBHSKC010000019.1"/>
</dbReference>
<dbReference type="AlphaFoldDB" id="A0A3M2LZ35"/>
<keyword evidence="1" id="KW-1133">Transmembrane helix</keyword>
<feature type="transmembrane region" description="Helical" evidence="1">
    <location>
        <begin position="105"/>
        <end position="127"/>
    </location>
</feature>
<feature type="transmembrane region" description="Helical" evidence="1">
    <location>
        <begin position="12"/>
        <end position="37"/>
    </location>
</feature>
<name>A0A3M2LZ35_9ACTN</name>